<gene>
    <name evidence="1" type="ORF">SAMN04488008_102212</name>
</gene>
<protein>
    <submittedName>
        <fullName evidence="1">Uncharacterized protein</fullName>
    </submittedName>
</protein>
<dbReference type="AlphaFoldDB" id="A0A1H7K3S1"/>
<dbReference type="RefSeq" id="WP_091620598.1">
    <property type="nucleotide sequence ID" value="NZ_FNZN01000002.1"/>
</dbReference>
<organism evidence="1 2">
    <name type="scientific">Maribacter orientalis</name>
    <dbReference type="NCBI Taxonomy" id="228957"/>
    <lineage>
        <taxon>Bacteria</taxon>
        <taxon>Pseudomonadati</taxon>
        <taxon>Bacteroidota</taxon>
        <taxon>Flavobacteriia</taxon>
        <taxon>Flavobacteriales</taxon>
        <taxon>Flavobacteriaceae</taxon>
        <taxon>Maribacter</taxon>
    </lineage>
</organism>
<dbReference type="STRING" id="228957.SAMN04488008_102212"/>
<dbReference type="EMBL" id="FNZN01000002">
    <property type="protein sequence ID" value="SEK81080.1"/>
    <property type="molecule type" value="Genomic_DNA"/>
</dbReference>
<dbReference type="Proteomes" id="UP000198990">
    <property type="component" value="Unassembled WGS sequence"/>
</dbReference>
<sequence>MAKKINNIESIEYALVHGEIKAGHGFASGKGKDERYPEGTLKQQLKTKENYFSYLVMLH</sequence>
<reference evidence="2" key="1">
    <citation type="submission" date="2016-10" db="EMBL/GenBank/DDBJ databases">
        <authorList>
            <person name="Varghese N."/>
            <person name="Submissions S."/>
        </authorList>
    </citation>
    <scope>NUCLEOTIDE SEQUENCE [LARGE SCALE GENOMIC DNA]</scope>
    <source>
        <strain evidence="2">DSM 16471</strain>
    </source>
</reference>
<keyword evidence="2" id="KW-1185">Reference proteome</keyword>
<accession>A0A1H7K3S1</accession>
<name>A0A1H7K3S1_9FLAO</name>
<evidence type="ECO:0000313" key="2">
    <source>
        <dbReference type="Proteomes" id="UP000198990"/>
    </source>
</evidence>
<proteinExistence type="predicted"/>
<dbReference type="OrthoDB" id="194883at2"/>
<evidence type="ECO:0000313" key="1">
    <source>
        <dbReference type="EMBL" id="SEK81080.1"/>
    </source>
</evidence>